<evidence type="ECO:0000256" key="2">
    <source>
        <dbReference type="ARBA" id="ARBA00022771"/>
    </source>
</evidence>
<accession>A0AAD4XDY0</accession>
<reference evidence="6" key="1">
    <citation type="submission" date="2022-04" db="EMBL/GenBank/DDBJ databases">
        <title>A functionally conserved STORR gene fusion in Papaver species that diverged 16.8 million years ago.</title>
        <authorList>
            <person name="Catania T."/>
        </authorList>
    </citation>
    <scope>NUCLEOTIDE SEQUENCE</scope>
    <source>
        <strain evidence="6">S-188037</strain>
    </source>
</reference>
<evidence type="ECO:0000313" key="7">
    <source>
        <dbReference type="Proteomes" id="UP001202328"/>
    </source>
</evidence>
<dbReference type="SUPFAM" id="SSF57850">
    <property type="entry name" value="RING/U-box"/>
    <property type="match status" value="1"/>
</dbReference>
<protein>
    <recommendedName>
        <fullName evidence="5">RING-type domain-containing protein</fullName>
    </recommendedName>
</protein>
<dbReference type="InterPro" id="IPR013083">
    <property type="entry name" value="Znf_RING/FYVE/PHD"/>
</dbReference>
<dbReference type="Gene3D" id="3.30.40.10">
    <property type="entry name" value="Zinc/RING finger domain, C3HC4 (zinc finger)"/>
    <property type="match status" value="1"/>
</dbReference>
<dbReference type="GO" id="GO:0006511">
    <property type="term" value="P:ubiquitin-dependent protein catabolic process"/>
    <property type="evidence" value="ECO:0007669"/>
    <property type="project" value="TreeGrafter"/>
</dbReference>
<evidence type="ECO:0000256" key="1">
    <source>
        <dbReference type="ARBA" id="ARBA00022723"/>
    </source>
</evidence>
<dbReference type="SMART" id="SM00184">
    <property type="entry name" value="RING"/>
    <property type="match status" value="1"/>
</dbReference>
<sequence length="109" mass="11833">MSLAHSYDDCFDLDLALTMDMESYTSSAQNLSSSLAAAAAKTDTTDVIVSNLPTVAMLETCSVCMGESETSTEEGKRLPCNHVYHLDCISKWISRSNNSCPLCRTLITV</sequence>
<keyword evidence="2 4" id="KW-0863">Zinc-finger</keyword>
<dbReference type="PANTHER" id="PTHR22765:SF434">
    <property type="entry name" value="GB|AAD18119.1-RELATED"/>
    <property type="match status" value="1"/>
</dbReference>
<dbReference type="Pfam" id="PF13639">
    <property type="entry name" value="zf-RING_2"/>
    <property type="match status" value="1"/>
</dbReference>
<dbReference type="SMART" id="SM00744">
    <property type="entry name" value="RINGv"/>
    <property type="match status" value="1"/>
</dbReference>
<evidence type="ECO:0000256" key="3">
    <source>
        <dbReference type="ARBA" id="ARBA00022833"/>
    </source>
</evidence>
<dbReference type="InterPro" id="IPR001841">
    <property type="entry name" value="Znf_RING"/>
</dbReference>
<gene>
    <name evidence="6" type="ORF">MKW98_006449</name>
</gene>
<organism evidence="6 7">
    <name type="scientific">Papaver atlanticum</name>
    <dbReference type="NCBI Taxonomy" id="357466"/>
    <lineage>
        <taxon>Eukaryota</taxon>
        <taxon>Viridiplantae</taxon>
        <taxon>Streptophyta</taxon>
        <taxon>Embryophyta</taxon>
        <taxon>Tracheophyta</taxon>
        <taxon>Spermatophyta</taxon>
        <taxon>Magnoliopsida</taxon>
        <taxon>Ranunculales</taxon>
        <taxon>Papaveraceae</taxon>
        <taxon>Papaveroideae</taxon>
        <taxon>Papaver</taxon>
    </lineage>
</organism>
<evidence type="ECO:0000256" key="4">
    <source>
        <dbReference type="PROSITE-ProRule" id="PRU00175"/>
    </source>
</evidence>
<proteinExistence type="predicted"/>
<evidence type="ECO:0000313" key="6">
    <source>
        <dbReference type="EMBL" id="KAI3905815.1"/>
    </source>
</evidence>
<evidence type="ECO:0000259" key="5">
    <source>
        <dbReference type="PROSITE" id="PS50089"/>
    </source>
</evidence>
<feature type="domain" description="RING-type" evidence="5">
    <location>
        <begin position="61"/>
        <end position="104"/>
    </location>
</feature>
<name>A0AAD4XDY0_9MAGN</name>
<keyword evidence="7" id="KW-1185">Reference proteome</keyword>
<keyword evidence="1" id="KW-0479">Metal-binding</keyword>
<dbReference type="PANTHER" id="PTHR22765">
    <property type="entry name" value="RING FINGER AND PROTEASE ASSOCIATED DOMAIN-CONTAINING"/>
    <property type="match status" value="1"/>
</dbReference>
<dbReference type="EMBL" id="JAJJMB010010911">
    <property type="protein sequence ID" value="KAI3905815.1"/>
    <property type="molecule type" value="Genomic_DNA"/>
</dbReference>
<comment type="caution">
    <text evidence="6">The sequence shown here is derived from an EMBL/GenBank/DDBJ whole genome shotgun (WGS) entry which is preliminary data.</text>
</comment>
<dbReference type="InterPro" id="IPR051826">
    <property type="entry name" value="E3_ubiquitin-ligase_domain"/>
</dbReference>
<dbReference type="InterPro" id="IPR011016">
    <property type="entry name" value="Znf_RING-CH"/>
</dbReference>
<dbReference type="GO" id="GO:0061630">
    <property type="term" value="F:ubiquitin protein ligase activity"/>
    <property type="evidence" value="ECO:0007669"/>
    <property type="project" value="TreeGrafter"/>
</dbReference>
<dbReference type="GO" id="GO:0008270">
    <property type="term" value="F:zinc ion binding"/>
    <property type="evidence" value="ECO:0007669"/>
    <property type="project" value="UniProtKB-KW"/>
</dbReference>
<keyword evidence="3" id="KW-0862">Zinc</keyword>
<dbReference type="CDD" id="cd16448">
    <property type="entry name" value="RING-H2"/>
    <property type="match status" value="1"/>
</dbReference>
<dbReference type="Proteomes" id="UP001202328">
    <property type="component" value="Unassembled WGS sequence"/>
</dbReference>
<dbReference type="AlphaFoldDB" id="A0AAD4XDY0"/>
<dbReference type="PROSITE" id="PS50089">
    <property type="entry name" value="ZF_RING_2"/>
    <property type="match status" value="1"/>
</dbReference>